<dbReference type="AlphaFoldDB" id="T1X9X6"/>
<feature type="signal peptide" evidence="1">
    <location>
        <begin position="1"/>
        <end position="20"/>
    </location>
</feature>
<organism evidence="2 3">
    <name type="scientific">Variovorax paradoxus B4</name>
    <dbReference type="NCBI Taxonomy" id="1246301"/>
    <lineage>
        <taxon>Bacteria</taxon>
        <taxon>Pseudomonadati</taxon>
        <taxon>Pseudomonadota</taxon>
        <taxon>Betaproteobacteria</taxon>
        <taxon>Burkholderiales</taxon>
        <taxon>Comamonadaceae</taxon>
        <taxon>Variovorax</taxon>
    </lineage>
</organism>
<evidence type="ECO:0008006" key="4">
    <source>
        <dbReference type="Google" id="ProtNLM"/>
    </source>
</evidence>
<dbReference type="RefSeq" id="WP_021006617.1">
    <property type="nucleotide sequence ID" value="NC_022247.1"/>
</dbReference>
<evidence type="ECO:0000313" key="3">
    <source>
        <dbReference type="Proteomes" id="UP000016223"/>
    </source>
</evidence>
<gene>
    <name evidence="2" type="ORF">VAPA_1c20000</name>
</gene>
<dbReference type="HOGENOM" id="CLU_127522_0_0_4"/>
<dbReference type="EMBL" id="CP003911">
    <property type="protein sequence ID" value="AGU49104.1"/>
    <property type="molecule type" value="Genomic_DNA"/>
</dbReference>
<dbReference type="KEGG" id="vpd:VAPA_1c20000"/>
<sequence>MHQLVAAAAAALIGVSVTSAAEPAVTTSRQEDVAHKGASVMPFDLARTTHFFDDTPDGGVETITANDPKDVRQTALIRSHLAIEARRFARGDFSDPARIHGQDMAGLTDLAHAGDRLRVSYANVPAGARLTFASDDPAVVTAIHTWFAAQRSDHGAHMHLHHK</sequence>
<evidence type="ECO:0000313" key="2">
    <source>
        <dbReference type="EMBL" id="AGU49104.1"/>
    </source>
</evidence>
<reference evidence="2 3" key="1">
    <citation type="submission" date="2012-10" db="EMBL/GenBank/DDBJ databases">
        <title>Genome sequence of Variovorax paradoxus B4.</title>
        <authorList>
            <person name="Schuldes J."/>
            <person name="Brandt U."/>
            <person name="Hiessl S."/>
            <person name="Wuebbeler J.H."/>
            <person name="Thuermer A."/>
            <person name="Steinbuechel A."/>
            <person name="Daniel R."/>
        </authorList>
    </citation>
    <scope>NUCLEOTIDE SEQUENCE [LARGE SCALE GENOMIC DNA]</scope>
    <source>
        <strain evidence="2 3">B4</strain>
    </source>
</reference>
<dbReference type="OrthoDB" id="5573113at2"/>
<keyword evidence="1" id="KW-0732">Signal</keyword>
<protein>
    <recommendedName>
        <fullName evidence="4">Aspartate carbamoyltransferase</fullName>
    </recommendedName>
</protein>
<dbReference type="PATRIC" id="fig|1246301.3.peg.2029"/>
<feature type="chain" id="PRO_5004586059" description="Aspartate carbamoyltransferase" evidence="1">
    <location>
        <begin position="21"/>
        <end position="163"/>
    </location>
</feature>
<name>T1X9X6_VARPD</name>
<evidence type="ECO:0000256" key="1">
    <source>
        <dbReference type="SAM" id="SignalP"/>
    </source>
</evidence>
<accession>T1X9X6</accession>
<proteinExistence type="predicted"/>
<dbReference type="Proteomes" id="UP000016223">
    <property type="component" value="Chromosome 1"/>
</dbReference>